<dbReference type="GO" id="GO:0000398">
    <property type="term" value="P:mRNA splicing, via spliceosome"/>
    <property type="evidence" value="ECO:0007669"/>
    <property type="project" value="InterPro"/>
</dbReference>
<comment type="subcellular location">
    <subcellularLocation>
        <location evidence="1">Nucleus</location>
    </subcellularLocation>
</comment>
<dbReference type="AlphaFoldDB" id="A0A7L3L3L1"/>
<protein>
    <submittedName>
        <fullName evidence="4">GCFC2 factor</fullName>
    </submittedName>
</protein>
<feature type="non-terminal residue" evidence="4">
    <location>
        <position position="171"/>
    </location>
</feature>
<dbReference type="PANTHER" id="PTHR12214:SF4">
    <property type="entry name" value="INTRON LARGE COMPLEX COMPONENT GCFC2"/>
    <property type="match status" value="1"/>
</dbReference>
<dbReference type="OrthoDB" id="9216003at2759"/>
<keyword evidence="5" id="KW-1185">Reference proteome</keyword>
<keyword evidence="2" id="KW-0539">Nucleus</keyword>
<feature type="region of interest" description="Disordered" evidence="3">
    <location>
        <begin position="21"/>
        <end position="93"/>
    </location>
</feature>
<reference evidence="4 5" key="1">
    <citation type="submission" date="2019-09" db="EMBL/GenBank/DDBJ databases">
        <title>Bird 10,000 Genomes (B10K) Project - Family phase.</title>
        <authorList>
            <person name="Zhang G."/>
        </authorList>
    </citation>
    <scope>NUCLEOTIDE SEQUENCE [LARGE SCALE GENOMIC DNA]</scope>
    <source>
        <strain evidence="4">B10K-DU-029-46</strain>
    </source>
</reference>
<feature type="compositionally biased region" description="Polar residues" evidence="3">
    <location>
        <begin position="78"/>
        <end position="89"/>
    </location>
</feature>
<dbReference type="EMBL" id="VZTY01002603">
    <property type="protein sequence ID" value="NXU47938.1"/>
    <property type="molecule type" value="Genomic_DNA"/>
</dbReference>
<feature type="region of interest" description="Disordered" evidence="3">
    <location>
        <begin position="106"/>
        <end position="143"/>
    </location>
</feature>
<sequence length="171" mass="19512">EEFFKIKKPSFNEVTFRIQKKESLLSTQTETEESKKICQLEPGIDSTKGTCKEEEKEDESYSSSEGSTSSDSENESSPPQRTKNISPDNVPSAACIVAARRKRHLNRTQAEYLPLDASDSYQVSRRRESSDLESEDESDMRNLDFAPKMRTLRQRMAEHMGELVPFLPLIV</sequence>
<evidence type="ECO:0000313" key="5">
    <source>
        <dbReference type="Proteomes" id="UP000582182"/>
    </source>
</evidence>
<dbReference type="Proteomes" id="UP000582182">
    <property type="component" value="Unassembled WGS sequence"/>
</dbReference>
<dbReference type="GO" id="GO:0003677">
    <property type="term" value="F:DNA binding"/>
    <property type="evidence" value="ECO:0007669"/>
    <property type="project" value="InterPro"/>
</dbReference>
<dbReference type="InterPro" id="IPR012890">
    <property type="entry name" value="GCFC2-like"/>
</dbReference>
<evidence type="ECO:0000313" key="4">
    <source>
        <dbReference type="EMBL" id="NXU47938.1"/>
    </source>
</evidence>
<accession>A0A7L3L3L1</accession>
<evidence type="ECO:0000256" key="3">
    <source>
        <dbReference type="SAM" id="MobiDB-lite"/>
    </source>
</evidence>
<evidence type="ECO:0000256" key="1">
    <source>
        <dbReference type="ARBA" id="ARBA00004123"/>
    </source>
</evidence>
<gene>
    <name evidence="4" type="primary">Gcfc2_2</name>
    <name evidence="4" type="ORF">TURVEL_R09470</name>
</gene>
<proteinExistence type="predicted"/>
<organism evidence="4 5">
    <name type="scientific">Turnix velox</name>
    <name type="common">Little buttonquail</name>
    <dbReference type="NCBI Taxonomy" id="2529409"/>
    <lineage>
        <taxon>Eukaryota</taxon>
        <taxon>Metazoa</taxon>
        <taxon>Chordata</taxon>
        <taxon>Craniata</taxon>
        <taxon>Vertebrata</taxon>
        <taxon>Euteleostomi</taxon>
        <taxon>Archelosauria</taxon>
        <taxon>Archosauria</taxon>
        <taxon>Dinosauria</taxon>
        <taxon>Saurischia</taxon>
        <taxon>Theropoda</taxon>
        <taxon>Coelurosauria</taxon>
        <taxon>Aves</taxon>
        <taxon>Neognathae</taxon>
        <taxon>Neoaves</taxon>
        <taxon>Charadriiformes</taxon>
        <taxon>Turnicidae</taxon>
        <taxon>Turnix</taxon>
    </lineage>
</organism>
<dbReference type="PANTHER" id="PTHR12214">
    <property type="entry name" value="GC-RICH SEQUENCE DNA-BINDING FACTOR"/>
    <property type="match status" value="1"/>
</dbReference>
<feature type="non-terminal residue" evidence="4">
    <location>
        <position position="1"/>
    </location>
</feature>
<dbReference type="GO" id="GO:0005634">
    <property type="term" value="C:nucleus"/>
    <property type="evidence" value="ECO:0007669"/>
    <property type="project" value="UniProtKB-SubCell"/>
</dbReference>
<comment type="caution">
    <text evidence="4">The sequence shown here is derived from an EMBL/GenBank/DDBJ whole genome shotgun (WGS) entry which is preliminary data.</text>
</comment>
<evidence type="ECO:0000256" key="2">
    <source>
        <dbReference type="ARBA" id="ARBA00023242"/>
    </source>
</evidence>
<feature type="compositionally biased region" description="Low complexity" evidence="3">
    <location>
        <begin position="61"/>
        <end position="77"/>
    </location>
</feature>
<name>A0A7L3L3L1_9CHAR</name>